<proteinExistence type="predicted"/>
<reference evidence="1" key="1">
    <citation type="journal article" date="2011" name="J. Bacteriol.">
        <title>Genome Sequence of an Erwinia amylovora Strain with Pathogenicity Restricted to Rubus Plants.</title>
        <authorList>
            <person name="Powney R."/>
            <person name="Smits T.H."/>
            <person name="Sawbridge T."/>
            <person name="Frey B."/>
            <person name="Blom J."/>
            <person name="Frey J.E."/>
            <person name="Plummer K.M."/>
            <person name="Beer S.V."/>
            <person name="Luck J."/>
            <person name="Duffy B."/>
            <person name="Rodoni B."/>
        </authorList>
    </citation>
    <scope>NUCLEOTIDE SEQUENCE</scope>
    <source>
        <strain evidence="1">ATCC BAA-2158</strain>
    </source>
</reference>
<dbReference type="EMBL" id="FR719190">
    <property type="protein sequence ID" value="CBX80541.1"/>
    <property type="molecule type" value="Genomic_DNA"/>
</dbReference>
<protein>
    <submittedName>
        <fullName evidence="1">Uncharacterized protein</fullName>
    </submittedName>
</protein>
<name>E5B4Y8_ERWAM</name>
<accession>E5B4Y8</accession>
<gene>
    <name evidence="1" type="ORF">EAIL5_1721</name>
</gene>
<organism evidence="1">
    <name type="scientific">Erwinia amylovora ATCC BAA-2158</name>
    <dbReference type="NCBI Taxonomy" id="889211"/>
    <lineage>
        <taxon>Bacteria</taxon>
        <taxon>Pseudomonadati</taxon>
        <taxon>Pseudomonadota</taxon>
        <taxon>Gammaproteobacteria</taxon>
        <taxon>Enterobacterales</taxon>
        <taxon>Erwiniaceae</taxon>
        <taxon>Erwinia</taxon>
    </lineage>
</organism>
<evidence type="ECO:0000313" key="1">
    <source>
        <dbReference type="EMBL" id="CBX80541.1"/>
    </source>
</evidence>
<dbReference type="AlphaFoldDB" id="E5B4Y8"/>
<sequence>MPFNRRHLQNHSYKELIPGSGELLRQSIRKFFNSMFLKVFCKM</sequence>